<comment type="caution">
    <text evidence="4">The sequence shown here is derived from an EMBL/GenBank/DDBJ whole genome shotgun (WGS) entry which is preliminary data.</text>
</comment>
<evidence type="ECO:0000259" key="3">
    <source>
        <dbReference type="Pfam" id="PF01370"/>
    </source>
</evidence>
<accession>A0A1Q3EGD2</accession>
<dbReference type="Pfam" id="PF01370">
    <property type="entry name" value="Epimerase"/>
    <property type="match status" value="1"/>
</dbReference>
<dbReference type="InterPro" id="IPR036291">
    <property type="entry name" value="NAD(P)-bd_dom_sf"/>
</dbReference>
<dbReference type="PANTHER" id="PTHR10366">
    <property type="entry name" value="NAD DEPENDENT EPIMERASE/DEHYDRATASE"/>
    <property type="match status" value="1"/>
</dbReference>
<protein>
    <submittedName>
        <fullName evidence="4">Nad dependent epimerase</fullName>
    </submittedName>
</protein>
<feature type="domain" description="NAD-dependent epimerase/dehydratase" evidence="3">
    <location>
        <begin position="8"/>
        <end position="244"/>
    </location>
</feature>
<keyword evidence="1" id="KW-0560">Oxidoreductase</keyword>
<gene>
    <name evidence="4" type="ORF">LENED_008131</name>
</gene>
<evidence type="ECO:0000256" key="1">
    <source>
        <dbReference type="ARBA" id="ARBA00023002"/>
    </source>
</evidence>
<reference evidence="4 5" key="1">
    <citation type="submission" date="2016-08" db="EMBL/GenBank/DDBJ databases">
        <authorList>
            <consortium name="Lentinula edodes genome sequencing consortium"/>
            <person name="Sakamoto Y."/>
            <person name="Nakade K."/>
            <person name="Sato S."/>
            <person name="Yoshida Y."/>
            <person name="Miyazaki K."/>
            <person name="Natsume S."/>
            <person name="Konno N."/>
        </authorList>
    </citation>
    <scope>NUCLEOTIDE SEQUENCE [LARGE SCALE GENOMIC DNA]</scope>
    <source>
        <strain evidence="4 5">NBRC 111202</strain>
    </source>
</reference>
<evidence type="ECO:0000313" key="4">
    <source>
        <dbReference type="EMBL" id="GAW06224.1"/>
    </source>
</evidence>
<dbReference type="Gene3D" id="3.40.50.720">
    <property type="entry name" value="NAD(P)-binding Rossmann-like Domain"/>
    <property type="match status" value="1"/>
</dbReference>
<proteinExistence type="inferred from homology"/>
<dbReference type="SUPFAM" id="SSF51735">
    <property type="entry name" value="NAD(P)-binding Rossmann-fold domains"/>
    <property type="match status" value="1"/>
</dbReference>
<reference evidence="4 5" key="2">
    <citation type="submission" date="2017-02" db="EMBL/GenBank/DDBJ databases">
        <title>A genome survey and senescence transcriptome analysis in Lentinula edodes.</title>
        <authorList>
            <person name="Sakamoto Y."/>
            <person name="Nakade K."/>
            <person name="Sato S."/>
            <person name="Yoshida Y."/>
            <person name="Miyazaki K."/>
            <person name="Natsume S."/>
            <person name="Konno N."/>
        </authorList>
    </citation>
    <scope>NUCLEOTIDE SEQUENCE [LARGE SCALE GENOMIC DNA]</scope>
    <source>
        <strain evidence="4 5">NBRC 111202</strain>
    </source>
</reference>
<dbReference type="InterPro" id="IPR001509">
    <property type="entry name" value="Epimerase_deHydtase"/>
</dbReference>
<dbReference type="PANTHER" id="PTHR10366:SF564">
    <property type="entry name" value="STEROL-4-ALPHA-CARBOXYLATE 3-DEHYDROGENASE, DECARBOXYLATING"/>
    <property type="match status" value="1"/>
</dbReference>
<evidence type="ECO:0000256" key="2">
    <source>
        <dbReference type="ARBA" id="ARBA00023445"/>
    </source>
</evidence>
<evidence type="ECO:0000313" key="5">
    <source>
        <dbReference type="Proteomes" id="UP000188533"/>
    </source>
</evidence>
<sequence length="345" mass="38006">MATNSDIIFLTGGSGFLGSHILIQLLERGYHVRAAVREKKAAHFKQGYERFKDQLEVVAIADIATDQFSDALKGVKAVIHTAAPISGRVNDAKSLLKGAVEGLLNVILHAEKAGITRIVVTSTILTAATSAMTFTDKDWHQTTKEAALQTEGVAAYSAAKTLAEREVWDFAEAHPHIEITTINPPLLYGPLAEGFSLPNPDYSALSTNLLIYKFLTPEGTFPAYPLYLDVRDAAKAHLLALDSAPTSQVGRKRIMISSPHEVVFANIISTINAKRPELKDRLIKTPPREFPYTRLDVDLKRLEEVLKMKVEDFTPLDDTFLDTIDSLLTLEKQWTAAGFDVKIPL</sequence>
<organism evidence="4 5">
    <name type="scientific">Lentinula edodes</name>
    <name type="common">Shiitake mushroom</name>
    <name type="synonym">Lentinus edodes</name>
    <dbReference type="NCBI Taxonomy" id="5353"/>
    <lineage>
        <taxon>Eukaryota</taxon>
        <taxon>Fungi</taxon>
        <taxon>Dikarya</taxon>
        <taxon>Basidiomycota</taxon>
        <taxon>Agaricomycotina</taxon>
        <taxon>Agaricomycetes</taxon>
        <taxon>Agaricomycetidae</taxon>
        <taxon>Agaricales</taxon>
        <taxon>Marasmiineae</taxon>
        <taxon>Omphalotaceae</taxon>
        <taxon>Lentinula</taxon>
    </lineage>
</organism>
<dbReference type="Proteomes" id="UP000188533">
    <property type="component" value="Unassembled WGS sequence"/>
</dbReference>
<dbReference type="GO" id="GO:0016616">
    <property type="term" value="F:oxidoreductase activity, acting on the CH-OH group of donors, NAD or NADP as acceptor"/>
    <property type="evidence" value="ECO:0007669"/>
    <property type="project" value="TreeGrafter"/>
</dbReference>
<comment type="similarity">
    <text evidence="2">Belongs to the NAD(P)-dependent epimerase/dehydratase family. Dihydroflavonol-4-reductase subfamily.</text>
</comment>
<dbReference type="EMBL" id="BDGU01000309">
    <property type="protein sequence ID" value="GAW06224.1"/>
    <property type="molecule type" value="Genomic_DNA"/>
</dbReference>
<keyword evidence="5" id="KW-1185">Reference proteome</keyword>
<dbReference type="AlphaFoldDB" id="A0A1Q3EGD2"/>
<name>A0A1Q3EGD2_LENED</name>
<dbReference type="InterPro" id="IPR050425">
    <property type="entry name" value="NAD(P)_dehydrat-like"/>
</dbReference>
<dbReference type="STRING" id="5353.A0A1Q3EGD2"/>